<reference evidence="1 2" key="1">
    <citation type="journal article" date="2014" name="Antonie Van Leeuwenhoek">
        <title>Fictibacillus enclensis sp. nov., isolated from marine sediment.</title>
        <authorList>
            <person name="Dastager S.G."/>
            <person name="Mawlankar R."/>
            <person name="Srinivasan K."/>
            <person name="Tang S.K."/>
            <person name="Lee J.C."/>
            <person name="Ramana V.V."/>
            <person name="Shouche Y.S."/>
        </authorList>
    </citation>
    <scope>NUCLEOTIDE SEQUENCE [LARGE SCALE GENOMIC DNA]</scope>
    <source>
        <strain evidence="1 2">NIO-1003</strain>
    </source>
</reference>
<gene>
    <name evidence="1" type="ORF">AS030_15290</name>
</gene>
<protein>
    <submittedName>
        <fullName evidence="1">Uncharacterized protein</fullName>
    </submittedName>
</protein>
<comment type="caution">
    <text evidence="1">The sequence shown here is derived from an EMBL/GenBank/DDBJ whole genome shotgun (WGS) entry which is preliminary data.</text>
</comment>
<name>A0A0V8J7A2_9BACL</name>
<dbReference type="RefSeq" id="WP_061972865.1">
    <property type="nucleotide sequence ID" value="NZ_FMAV01000002.1"/>
</dbReference>
<accession>A0A0V8J7A2</accession>
<dbReference type="EMBL" id="LNQN01000003">
    <property type="protein sequence ID" value="KSU82788.1"/>
    <property type="molecule type" value="Genomic_DNA"/>
</dbReference>
<dbReference type="AlphaFoldDB" id="A0A0V8J7A2"/>
<keyword evidence="2" id="KW-1185">Reference proteome</keyword>
<evidence type="ECO:0000313" key="2">
    <source>
        <dbReference type="Proteomes" id="UP000054099"/>
    </source>
</evidence>
<proteinExistence type="predicted"/>
<dbReference type="Proteomes" id="UP000054099">
    <property type="component" value="Unassembled WGS sequence"/>
</dbReference>
<sequence length="104" mass="12475">MNPNSIVLEVYTSNRRLHQITLPVEKWKEYKENELDIEQEEFRKEQKIVSITKYLYNVNGNIVGSRHSFYNEEGRLVHFQLYDNNWEPLETVSLYIPAQKSKRG</sequence>
<evidence type="ECO:0000313" key="1">
    <source>
        <dbReference type="EMBL" id="KSU82788.1"/>
    </source>
</evidence>
<organism evidence="1 2">
    <name type="scientific">Fictibacillus enclensis</name>
    <dbReference type="NCBI Taxonomy" id="1017270"/>
    <lineage>
        <taxon>Bacteria</taxon>
        <taxon>Bacillati</taxon>
        <taxon>Bacillota</taxon>
        <taxon>Bacilli</taxon>
        <taxon>Bacillales</taxon>
        <taxon>Fictibacillaceae</taxon>
        <taxon>Fictibacillus</taxon>
    </lineage>
</organism>